<comment type="caution">
    <text evidence="12">The sequence shown here is derived from an EMBL/GenBank/DDBJ whole genome shotgun (WGS) entry which is preliminary data.</text>
</comment>
<dbReference type="Pfam" id="PF02278">
    <property type="entry name" value="Lyase_8"/>
    <property type="match status" value="1"/>
</dbReference>
<evidence type="ECO:0000256" key="1">
    <source>
        <dbReference type="ARBA" id="ARBA00001913"/>
    </source>
</evidence>
<evidence type="ECO:0000256" key="4">
    <source>
        <dbReference type="ARBA" id="ARBA00022729"/>
    </source>
</evidence>
<dbReference type="PANTHER" id="PTHR38481">
    <property type="entry name" value="HYALURONATE LYASE"/>
    <property type="match status" value="1"/>
</dbReference>
<protein>
    <submittedName>
        <fullName evidence="12">Chondroitin AC lyase</fullName>
    </submittedName>
</protein>
<dbReference type="InterPro" id="IPR008929">
    <property type="entry name" value="Chondroitin_lyas"/>
</dbReference>
<keyword evidence="4" id="KW-0732">Signal</keyword>
<feature type="active site" evidence="7">
    <location>
        <position position="213"/>
    </location>
</feature>
<feature type="active site" evidence="7">
    <location>
        <position position="267"/>
    </location>
</feature>
<evidence type="ECO:0000313" key="13">
    <source>
        <dbReference type="Proteomes" id="UP000192796"/>
    </source>
</evidence>
<dbReference type="PANTHER" id="PTHR38481:SF1">
    <property type="entry name" value="HYALURONATE LYASE"/>
    <property type="match status" value="1"/>
</dbReference>
<feature type="region of interest" description="Disordered" evidence="8">
    <location>
        <begin position="641"/>
        <end position="661"/>
    </location>
</feature>
<evidence type="ECO:0000313" key="12">
    <source>
        <dbReference type="EMBL" id="OQP59561.1"/>
    </source>
</evidence>
<evidence type="ECO:0000259" key="11">
    <source>
        <dbReference type="Pfam" id="PF08124"/>
    </source>
</evidence>
<evidence type="ECO:0000256" key="2">
    <source>
        <dbReference type="ARBA" id="ARBA00006699"/>
    </source>
</evidence>
<dbReference type="InterPro" id="IPR038970">
    <property type="entry name" value="Lyase_8"/>
</dbReference>
<dbReference type="SUPFAM" id="SSF49863">
    <property type="entry name" value="Hyaluronate lyase-like, C-terminal domain"/>
    <property type="match status" value="1"/>
</dbReference>
<dbReference type="Gene3D" id="2.70.98.10">
    <property type="match status" value="1"/>
</dbReference>
<name>A0A1V9FMQ0_9BACT</name>
<evidence type="ECO:0000259" key="10">
    <source>
        <dbReference type="Pfam" id="PF02884"/>
    </source>
</evidence>
<comment type="similarity">
    <text evidence="2">Belongs to the polysaccharide lyase 8 family.</text>
</comment>
<dbReference type="GO" id="GO:0030246">
    <property type="term" value="F:carbohydrate binding"/>
    <property type="evidence" value="ECO:0007669"/>
    <property type="project" value="InterPro"/>
</dbReference>
<dbReference type="InterPro" id="IPR012970">
    <property type="entry name" value="Lyase_8_alpha_N"/>
</dbReference>
<accession>A0A1V9FMQ0</accession>
<dbReference type="Pfam" id="PF02884">
    <property type="entry name" value="Lyase_8_C"/>
    <property type="match status" value="1"/>
</dbReference>
<dbReference type="GO" id="GO:0005576">
    <property type="term" value="C:extracellular region"/>
    <property type="evidence" value="ECO:0007669"/>
    <property type="project" value="InterPro"/>
</dbReference>
<gene>
    <name evidence="12" type="ORF">A3860_37160</name>
</gene>
<evidence type="ECO:0000256" key="6">
    <source>
        <dbReference type="ARBA" id="ARBA00023239"/>
    </source>
</evidence>
<feature type="domain" description="Polysaccharide lyase 8 N-terminal alpha-helical" evidence="11">
    <location>
        <begin position="15"/>
        <end position="290"/>
    </location>
</feature>
<feature type="domain" description="Polysaccharide lyase family 8 central" evidence="9">
    <location>
        <begin position="315"/>
        <end position="553"/>
    </location>
</feature>
<evidence type="ECO:0000259" key="9">
    <source>
        <dbReference type="Pfam" id="PF02278"/>
    </source>
</evidence>
<dbReference type="InterPro" id="IPR003159">
    <property type="entry name" value="Lyase_8_central_dom"/>
</dbReference>
<feature type="domain" description="Polysaccharide lyase family 8 C-terminal" evidence="10">
    <location>
        <begin position="572"/>
        <end position="636"/>
    </location>
</feature>
<dbReference type="SUPFAM" id="SSF48230">
    <property type="entry name" value="Chondroitin AC/alginate lyase"/>
    <property type="match status" value="1"/>
</dbReference>
<feature type="active site" evidence="7">
    <location>
        <position position="204"/>
    </location>
</feature>
<dbReference type="InterPro" id="IPR011013">
    <property type="entry name" value="Gal_mutarotase_sf_dom"/>
</dbReference>
<reference evidence="12 13" key="1">
    <citation type="submission" date="2016-03" db="EMBL/GenBank/DDBJ databases">
        <title>Niastella vici sp. nov., isolated from farmland soil.</title>
        <authorList>
            <person name="Chen L."/>
            <person name="Wang D."/>
            <person name="Yang S."/>
            <person name="Wang G."/>
        </authorList>
    </citation>
    <scope>NUCLEOTIDE SEQUENCE [LARGE SCALE GENOMIC DNA]</scope>
    <source>
        <strain evidence="12 13">DJ57</strain>
    </source>
</reference>
<dbReference type="SUPFAM" id="SSF74650">
    <property type="entry name" value="Galactose mutarotase-like"/>
    <property type="match status" value="1"/>
</dbReference>
<keyword evidence="6 12" id="KW-0456">Lyase</keyword>
<dbReference type="AlphaFoldDB" id="A0A1V9FMQ0"/>
<comment type="subunit">
    <text evidence="3">Monomer.</text>
</comment>
<dbReference type="STRING" id="1703345.A3860_37160"/>
<dbReference type="Proteomes" id="UP000192796">
    <property type="component" value="Unassembled WGS sequence"/>
</dbReference>
<evidence type="ECO:0000256" key="8">
    <source>
        <dbReference type="SAM" id="MobiDB-lite"/>
    </source>
</evidence>
<dbReference type="GO" id="GO:0005975">
    <property type="term" value="P:carbohydrate metabolic process"/>
    <property type="evidence" value="ECO:0007669"/>
    <property type="project" value="InterPro"/>
</dbReference>
<evidence type="ECO:0000256" key="3">
    <source>
        <dbReference type="ARBA" id="ARBA00011245"/>
    </source>
</evidence>
<dbReference type="InterPro" id="IPR004103">
    <property type="entry name" value="Lyase_8_C"/>
</dbReference>
<keyword evidence="13" id="KW-1185">Reference proteome</keyword>
<keyword evidence="5" id="KW-0106">Calcium</keyword>
<organism evidence="12 13">
    <name type="scientific">Niastella vici</name>
    <dbReference type="NCBI Taxonomy" id="1703345"/>
    <lineage>
        <taxon>Bacteria</taxon>
        <taxon>Pseudomonadati</taxon>
        <taxon>Bacteroidota</taxon>
        <taxon>Chitinophagia</taxon>
        <taxon>Chitinophagales</taxon>
        <taxon>Chitinophagaceae</taxon>
        <taxon>Niastella</taxon>
    </lineage>
</organism>
<dbReference type="InterPro" id="IPR014718">
    <property type="entry name" value="GH-type_carb-bd"/>
</dbReference>
<dbReference type="GO" id="GO:0016837">
    <property type="term" value="F:carbon-oxygen lyase activity, acting on polysaccharides"/>
    <property type="evidence" value="ECO:0007669"/>
    <property type="project" value="UniProtKB-ARBA"/>
</dbReference>
<comment type="cofactor">
    <cofactor evidence="1">
        <name>Ca(2+)</name>
        <dbReference type="ChEBI" id="CHEBI:29108"/>
    </cofactor>
</comment>
<sequence>MLRYKRLAEEDTVVNRYRTYLLQTIQPDAASVRSCTATLTADGQWPDIPYNNAELANWQVSKHLDRIRDLAIAWAKPASSFYHQEAVWKPMNAALNHWLQKRYQNANWWHNQIGVPQFMRDIITLLRDTLTREQLNSTLAVMDQLKVQQNGAGANLVWSANLGFHYGALTHDWELMQRCRNLLLNEIALTTTEGIQPDHSFHQHGARLQLYQYGQAFLWENVRMAWLLRGTTLAYPEEKLNLLKDLTLKGWQWMARGINTVPGTMDRSVSRMNALQSADIRKLVPYLCDLWPKETQQFKTLEAIQNGRGTLTGYRYYPYSDFAVYHHKDFSFFVKTISTRTLATESINSENLKGHLLHSGDAYIVKSGDEYFNLMPVWDWERLPGVTAFNGAYRIDRQPFVGGVNNGASGLSVMDYRLVDKEQKQSIAARKYWANHGNVVVCLIAGLTAGNTDSIVYTTLDQCRWKGAITVNEPGHIIKEGRHELEQVKWVYHAGVAYIPLQPAQVSLQAQSVTGTWKSINNSLTDAPVTANLFMPAILHGKHVNNLNTGYVLAACPTPQQAQSLVALPTWTVLQNDTSCQAVSFPDGTIMAAFYLPGSLEISANKKLTVNKPCLILIAGKRLYASNPLHKEETLTVQWNEQTSPVQMPDNGFTSNGVLLK</sequence>
<evidence type="ECO:0000256" key="5">
    <source>
        <dbReference type="ARBA" id="ARBA00022837"/>
    </source>
</evidence>
<proteinExistence type="inferred from homology"/>
<dbReference type="Pfam" id="PF08124">
    <property type="entry name" value="Lyase_8_N"/>
    <property type="match status" value="1"/>
</dbReference>
<dbReference type="Gene3D" id="2.60.220.10">
    <property type="entry name" value="Polysaccharide lyase family 8-like, C-terminal"/>
    <property type="match status" value="1"/>
</dbReference>
<evidence type="ECO:0000256" key="7">
    <source>
        <dbReference type="PIRSR" id="PIRSR638970-1"/>
    </source>
</evidence>
<dbReference type="EMBL" id="LVYD01000077">
    <property type="protein sequence ID" value="OQP59561.1"/>
    <property type="molecule type" value="Genomic_DNA"/>
</dbReference>
<dbReference type="Gene3D" id="1.50.10.100">
    <property type="entry name" value="Chondroitin AC/alginate lyase"/>
    <property type="match status" value="1"/>
</dbReference>
<dbReference type="InterPro" id="IPR011071">
    <property type="entry name" value="Lyase_8-like_C"/>
</dbReference>